<keyword evidence="2" id="KW-0812">Transmembrane</keyword>
<keyword evidence="5" id="KW-1185">Reference proteome</keyword>
<evidence type="ECO:0000313" key="5">
    <source>
        <dbReference type="Proteomes" id="UP000799764"/>
    </source>
</evidence>
<keyword evidence="3" id="KW-0732">Signal</keyword>
<evidence type="ECO:0000313" key="4">
    <source>
        <dbReference type="EMBL" id="KAF2441855.1"/>
    </source>
</evidence>
<dbReference type="AlphaFoldDB" id="A0A9P4PD77"/>
<dbReference type="EMBL" id="MU001505">
    <property type="protein sequence ID" value="KAF2441855.1"/>
    <property type="molecule type" value="Genomic_DNA"/>
</dbReference>
<feature type="compositionally biased region" description="Low complexity" evidence="1">
    <location>
        <begin position="333"/>
        <end position="350"/>
    </location>
</feature>
<feature type="chain" id="PRO_5040189189" description="GPI anchored protein" evidence="3">
    <location>
        <begin position="24"/>
        <end position="482"/>
    </location>
</feature>
<gene>
    <name evidence="4" type="ORF">P171DRAFT_446671</name>
</gene>
<dbReference type="PANTHER" id="PTHR39599">
    <property type="entry name" value="GPI-ANCHORED PROTEIN (EUROFUNG)-RELATED-RELATED"/>
    <property type="match status" value="1"/>
</dbReference>
<evidence type="ECO:0008006" key="6">
    <source>
        <dbReference type="Google" id="ProtNLM"/>
    </source>
</evidence>
<dbReference type="PANTHER" id="PTHR39599:SF2">
    <property type="entry name" value="ANCHORED PROTEIN, PUTATIVE (AFU_ORTHOLOGUE AFUA_1G09650)-RELATED"/>
    <property type="match status" value="1"/>
</dbReference>
<feature type="region of interest" description="Disordered" evidence="1">
    <location>
        <begin position="254"/>
        <end position="280"/>
    </location>
</feature>
<feature type="transmembrane region" description="Helical" evidence="2">
    <location>
        <begin position="463"/>
        <end position="481"/>
    </location>
</feature>
<dbReference type="OrthoDB" id="2426396at2759"/>
<evidence type="ECO:0000256" key="1">
    <source>
        <dbReference type="SAM" id="MobiDB-lite"/>
    </source>
</evidence>
<dbReference type="Proteomes" id="UP000799764">
    <property type="component" value="Unassembled WGS sequence"/>
</dbReference>
<comment type="caution">
    <text evidence="4">The sequence shown here is derived from an EMBL/GenBank/DDBJ whole genome shotgun (WGS) entry which is preliminary data.</text>
</comment>
<protein>
    <recommendedName>
        <fullName evidence="6">GPI anchored protein</fullName>
    </recommendedName>
</protein>
<proteinExistence type="predicted"/>
<keyword evidence="2" id="KW-0472">Membrane</keyword>
<keyword evidence="2" id="KW-1133">Transmembrane helix</keyword>
<name>A0A9P4PD77_9PLEO</name>
<evidence type="ECO:0000256" key="3">
    <source>
        <dbReference type="SAM" id="SignalP"/>
    </source>
</evidence>
<feature type="region of interest" description="Disordered" evidence="1">
    <location>
        <begin position="322"/>
        <end position="350"/>
    </location>
</feature>
<evidence type="ECO:0000256" key="2">
    <source>
        <dbReference type="SAM" id="Phobius"/>
    </source>
</evidence>
<organism evidence="4 5">
    <name type="scientific">Karstenula rhodostoma CBS 690.94</name>
    <dbReference type="NCBI Taxonomy" id="1392251"/>
    <lineage>
        <taxon>Eukaryota</taxon>
        <taxon>Fungi</taxon>
        <taxon>Dikarya</taxon>
        <taxon>Ascomycota</taxon>
        <taxon>Pezizomycotina</taxon>
        <taxon>Dothideomycetes</taxon>
        <taxon>Pleosporomycetidae</taxon>
        <taxon>Pleosporales</taxon>
        <taxon>Massarineae</taxon>
        <taxon>Didymosphaeriaceae</taxon>
        <taxon>Karstenula</taxon>
    </lineage>
</organism>
<accession>A0A9P4PD77</accession>
<sequence>MMLPSLLALPPTILLLCATSATAEPQWPHNLPKHMKYFPEDEVHVKRSLNIQERIRKEKPIGVKKMSSDAGEMFMFDNWIFESDIKNYEESKSSNADRRELANITGQFEAALRPVEEGLQLDSYLRFRARDVLLKRGFKCPTGTNDCSSIGQSNSCCGTGTTCVKISDQGFGPVGCCPSGSSCSGGISCNTDEGYTSCPESPNGGCCLQGYSCSGVGCVAVATSVTYVQPSSSTSASSASASSASASSASASSAASSTGGIVVPTTQSSSSTLASPTPTPTPSTSHTCSTGWFSCPASVGGGCCQNGRACATGASCIGDDPSSTMAPSAPIRPTSDSGSTSAPPASSSPTDSICPTGFYVCSAYYPSGCCRVGSDCQTTGSCIPTASATVVNTNGVVVVAPSGASVATQGGSCPSAWYSCAASLGGNCCPNGYSCGDQCTATAGSSVANKMAPSAAATIPSTISIWAMMTGAVGIGFAMIML</sequence>
<feature type="signal peptide" evidence="3">
    <location>
        <begin position="1"/>
        <end position="23"/>
    </location>
</feature>
<reference evidence="4" key="1">
    <citation type="journal article" date="2020" name="Stud. Mycol.">
        <title>101 Dothideomycetes genomes: a test case for predicting lifestyles and emergence of pathogens.</title>
        <authorList>
            <person name="Haridas S."/>
            <person name="Albert R."/>
            <person name="Binder M."/>
            <person name="Bloem J."/>
            <person name="Labutti K."/>
            <person name="Salamov A."/>
            <person name="Andreopoulos B."/>
            <person name="Baker S."/>
            <person name="Barry K."/>
            <person name="Bills G."/>
            <person name="Bluhm B."/>
            <person name="Cannon C."/>
            <person name="Castanera R."/>
            <person name="Culley D."/>
            <person name="Daum C."/>
            <person name="Ezra D."/>
            <person name="Gonzalez J."/>
            <person name="Henrissat B."/>
            <person name="Kuo A."/>
            <person name="Liang C."/>
            <person name="Lipzen A."/>
            <person name="Lutzoni F."/>
            <person name="Magnuson J."/>
            <person name="Mondo S."/>
            <person name="Nolan M."/>
            <person name="Ohm R."/>
            <person name="Pangilinan J."/>
            <person name="Park H.-J."/>
            <person name="Ramirez L."/>
            <person name="Alfaro M."/>
            <person name="Sun H."/>
            <person name="Tritt A."/>
            <person name="Yoshinaga Y."/>
            <person name="Zwiers L.-H."/>
            <person name="Turgeon B."/>
            <person name="Goodwin S."/>
            <person name="Spatafora J."/>
            <person name="Crous P."/>
            <person name="Grigoriev I."/>
        </authorList>
    </citation>
    <scope>NUCLEOTIDE SEQUENCE</scope>
    <source>
        <strain evidence="4">CBS 690.94</strain>
    </source>
</reference>